<reference evidence="1 2" key="2">
    <citation type="submission" date="2019-04" db="EMBL/GenBank/DDBJ databases">
        <title>The genome sequence of big-headed turtle.</title>
        <authorList>
            <person name="Gong S."/>
        </authorList>
    </citation>
    <scope>NUCLEOTIDE SEQUENCE [LARGE SCALE GENOMIC DNA]</scope>
    <source>
        <strain evidence="1">DO16091913</strain>
        <tissue evidence="1">Muscle</tissue>
    </source>
</reference>
<dbReference type="SMART" id="SM00696">
    <property type="entry name" value="DM9"/>
    <property type="match status" value="1"/>
</dbReference>
<evidence type="ECO:0000313" key="1">
    <source>
        <dbReference type="EMBL" id="TFJ96427.1"/>
    </source>
</evidence>
<accession>A0A4D9DJT2</accession>
<dbReference type="PANTHER" id="PTHR31649">
    <property type="entry name" value="AGAP009604-PA"/>
    <property type="match status" value="1"/>
</dbReference>
<dbReference type="InterPro" id="IPR006616">
    <property type="entry name" value="DM9_repeat"/>
</dbReference>
<proteinExistence type="predicted"/>
<dbReference type="AlphaFoldDB" id="A0A4D9DJT2"/>
<comment type="caution">
    <text evidence="1">The sequence shown here is derived from an EMBL/GenBank/DDBJ whole genome shotgun (WGS) entry which is preliminary data.</text>
</comment>
<name>A0A4D9DJT2_9SAUR</name>
<reference evidence="1 2" key="1">
    <citation type="submission" date="2019-04" db="EMBL/GenBank/DDBJ databases">
        <title>Draft genome of the big-headed turtle Platysternon megacephalum.</title>
        <authorList>
            <person name="Gong S."/>
        </authorList>
    </citation>
    <scope>NUCLEOTIDE SEQUENCE [LARGE SCALE GENOMIC DNA]</scope>
    <source>
        <strain evidence="1">DO16091913</strain>
        <tissue evidence="1">Muscle</tissue>
    </source>
</reference>
<keyword evidence="2" id="KW-1185">Reference proteome</keyword>
<dbReference type="OrthoDB" id="1925699at2759"/>
<organism evidence="1 2">
    <name type="scientific">Platysternon megacephalum</name>
    <name type="common">big-headed turtle</name>
    <dbReference type="NCBI Taxonomy" id="55544"/>
    <lineage>
        <taxon>Eukaryota</taxon>
        <taxon>Metazoa</taxon>
        <taxon>Chordata</taxon>
        <taxon>Craniata</taxon>
        <taxon>Vertebrata</taxon>
        <taxon>Euteleostomi</taxon>
        <taxon>Archelosauria</taxon>
        <taxon>Testudinata</taxon>
        <taxon>Testudines</taxon>
        <taxon>Cryptodira</taxon>
        <taxon>Durocryptodira</taxon>
        <taxon>Testudinoidea</taxon>
        <taxon>Platysternidae</taxon>
        <taxon>Platysternon</taxon>
    </lineage>
</organism>
<evidence type="ECO:0000313" key="2">
    <source>
        <dbReference type="Proteomes" id="UP000297703"/>
    </source>
</evidence>
<dbReference type="EMBL" id="QXTE01000683">
    <property type="protein sequence ID" value="TFJ96427.1"/>
    <property type="molecule type" value="Genomic_DNA"/>
</dbReference>
<sequence>MNENLKELSALRRRPGHRTLVNSLLEGTSALNTYTAEEEKSKTPPKNKGQIIFDDHIHLKWVEWEGSIPRGAVSIWNEEASRREYVCAEAGCSVGFFNESKGPYCYYSNADQEHRTSNFRMLVNEDNVEVLEWKKGSFGSVPPKSVPSYPGVTVFVVLGNNSNHAAPFLISSLQEGTSALNTYTAEEEKSKTPPKNKGQIIFDDHIHLKWVEWEGSVPSGAVSIWNEEASRREYVCAEAGCSVGFFNESKGPYCYYPYADQKHRTSNFRMLVNEDNVEVLEWKKESYGSIPPKSVPSYPGVNVFVGRNRYGLGKVVPGCEAFFLPHNGKEKCYKEYEVLTANTPRR</sequence>
<dbReference type="PANTHER" id="PTHR31649:SF1">
    <property type="entry name" value="FARNESOIC ACID O-METHYL TRANSFERASE DOMAIN-CONTAINING PROTEIN"/>
    <property type="match status" value="1"/>
</dbReference>
<protein>
    <submittedName>
        <fullName evidence="1">von Willebrand factor A domain-containing protein 7-like</fullName>
    </submittedName>
</protein>
<gene>
    <name evidence="1" type="ORF">DR999_PMT21787</name>
</gene>
<dbReference type="Proteomes" id="UP000297703">
    <property type="component" value="Unassembled WGS sequence"/>
</dbReference>